<evidence type="ECO:0000313" key="2">
    <source>
        <dbReference type="Proteomes" id="UP000243937"/>
    </source>
</evidence>
<gene>
    <name evidence="1" type="ORF">CBP31_00640</name>
</gene>
<dbReference type="AlphaFoldDB" id="A0A1Y0D1D1"/>
<evidence type="ECO:0000313" key="1">
    <source>
        <dbReference type="EMBL" id="ART81323.1"/>
    </source>
</evidence>
<name>A0A1Y0D1D1_9GAMM</name>
<dbReference type="RefSeq" id="WP_087034407.1">
    <property type="nucleotide sequence ID" value="NZ_CP021377.1"/>
</dbReference>
<proteinExistence type="predicted"/>
<dbReference type="KEGG" id="opf:CBP31_00640"/>
<dbReference type="EMBL" id="CP021377">
    <property type="protein sequence ID" value="ART81323.1"/>
    <property type="molecule type" value="Genomic_DNA"/>
</dbReference>
<dbReference type="InterPro" id="IPR021948">
    <property type="entry name" value="DUF3565"/>
</dbReference>
<dbReference type="OrthoDB" id="9799128at2"/>
<protein>
    <recommendedName>
        <fullName evidence="3">GNAT family acetyltransferase</fullName>
    </recommendedName>
</protein>
<accession>A0A1Y0D1D1</accession>
<reference evidence="1 2" key="1">
    <citation type="journal article" date="2014" name="Int. J. Syst. Evol. Microbiol.">
        <title>Oceanisphaera profunda sp. nov., a marine bacterium isolated from deep-sea sediment, and emended description of the genus Oceanisphaera.</title>
        <authorList>
            <person name="Xu Z."/>
            <person name="Zhang X.Y."/>
            <person name="Su H.N."/>
            <person name="Yu Z.C."/>
            <person name="Liu C."/>
            <person name="Li H."/>
            <person name="Chen X.L."/>
            <person name="Song X.Y."/>
            <person name="Xie B.B."/>
            <person name="Qin Q.L."/>
            <person name="Zhou B.C."/>
            <person name="Shi M."/>
            <person name="Huang Y."/>
            <person name="Zhang Y.Z."/>
        </authorList>
    </citation>
    <scope>NUCLEOTIDE SEQUENCE [LARGE SCALE GENOMIC DNA]</scope>
    <source>
        <strain evidence="1 2">SM1222</strain>
    </source>
</reference>
<dbReference type="Pfam" id="PF12088">
    <property type="entry name" value="DUF3565"/>
    <property type="match status" value="1"/>
</dbReference>
<evidence type="ECO:0008006" key="3">
    <source>
        <dbReference type="Google" id="ProtNLM"/>
    </source>
</evidence>
<sequence length="63" mass="7253">MKQAIVGFQQDDEQHWVAELKCGHHQHVRHQPPFINRPWVITQAGRTAMLGCLLACKHCEHAD</sequence>
<organism evidence="1 2">
    <name type="scientific">Oceanisphaera profunda</name>
    <dbReference type="NCBI Taxonomy" id="1416627"/>
    <lineage>
        <taxon>Bacteria</taxon>
        <taxon>Pseudomonadati</taxon>
        <taxon>Pseudomonadota</taxon>
        <taxon>Gammaproteobacteria</taxon>
        <taxon>Aeromonadales</taxon>
        <taxon>Aeromonadaceae</taxon>
        <taxon>Oceanisphaera</taxon>
    </lineage>
</organism>
<keyword evidence="2" id="KW-1185">Reference proteome</keyword>
<dbReference type="Proteomes" id="UP000243937">
    <property type="component" value="Chromosome"/>
</dbReference>